<evidence type="ECO:0000313" key="8">
    <source>
        <dbReference type="Proteomes" id="UP000320390"/>
    </source>
</evidence>
<dbReference type="SUPFAM" id="SSF142984">
    <property type="entry name" value="Nqo1 middle domain-like"/>
    <property type="match status" value="1"/>
</dbReference>
<dbReference type="GO" id="GO:0008137">
    <property type="term" value="F:NADH dehydrogenase (ubiquinone) activity"/>
    <property type="evidence" value="ECO:0007669"/>
    <property type="project" value="InterPro"/>
</dbReference>
<dbReference type="SUPFAM" id="SSF142019">
    <property type="entry name" value="Nqo1 FMN-binding domain-like"/>
    <property type="match status" value="1"/>
</dbReference>
<dbReference type="GO" id="GO:0010181">
    <property type="term" value="F:FMN binding"/>
    <property type="evidence" value="ECO:0007669"/>
    <property type="project" value="InterPro"/>
</dbReference>
<dbReference type="FunFam" id="3.40.50.11540:FF:000001">
    <property type="entry name" value="NADH dehydrogenase [ubiquinone] flavoprotein 1, mitochondrial"/>
    <property type="match status" value="1"/>
</dbReference>
<keyword evidence="2" id="KW-0004">4Fe-4S</keyword>
<dbReference type="InterPro" id="IPR036249">
    <property type="entry name" value="Thioredoxin-like_sf"/>
</dbReference>
<sequence>MSKQDAASVPDRLREAGGLLEGVARQIARETGVPEADVWGVGSFYHLLSQPNVKLRVCTGLPCCLGGAQEVLEAAKAAGLPVDEASCLAGCDVAPAVLRERRTFPSVTVADVEAAGGDWKKLESAAAPGDTEWKGTVGPEGAADGDLVFALSSPMQPLGQAFARAAEMGAEAVIETIKASGLQGRGGAGFPAHIKWSAVAGQPETQRYVVLNADEGEPGTFKDRECMLRRPDLVLEGMAIAAKAVGATDCYLYLRGEFEIPWGIVQRLIDEAHESGVYGDIRFHMHEGNGAYICGEETALLEALEGKRGMPRIKPPFPVSHGLWGKPTLIHNVETISCVPAIIERGGEWFAGLGRGEAGTKLYCISGHVARPGTYELPLGVTLDELVEAAGGYVGELKAFSPGGASSGFLPAEMRDRPLDFKTLAGLGSMLGSAGVVVLNDTVDMRWATAQQLRFFEAESCGQCAPCRIGTRYLREAVDRHVAGDTADGPLDHAADVAWQMNEGSICGLGQAAPLPLTSALKYFPGDFPAGPPAGSKNS</sequence>
<dbReference type="Pfam" id="PF10531">
    <property type="entry name" value="SLBB"/>
    <property type="match status" value="1"/>
</dbReference>
<accession>A0A518EZ78</accession>
<evidence type="ECO:0000256" key="3">
    <source>
        <dbReference type="ARBA" id="ARBA00022723"/>
    </source>
</evidence>
<keyword evidence="4" id="KW-0408">Iron</keyword>
<evidence type="ECO:0000256" key="1">
    <source>
        <dbReference type="ARBA" id="ARBA00007523"/>
    </source>
</evidence>
<evidence type="ECO:0000256" key="2">
    <source>
        <dbReference type="ARBA" id="ARBA00022485"/>
    </source>
</evidence>
<dbReference type="Gene3D" id="3.40.30.10">
    <property type="entry name" value="Glutaredoxin"/>
    <property type="match status" value="1"/>
</dbReference>
<dbReference type="CDD" id="cd02980">
    <property type="entry name" value="TRX_Fd_family"/>
    <property type="match status" value="1"/>
</dbReference>
<organism evidence="7 8">
    <name type="scientific">Saltatorellus ferox</name>
    <dbReference type="NCBI Taxonomy" id="2528018"/>
    <lineage>
        <taxon>Bacteria</taxon>
        <taxon>Pseudomonadati</taxon>
        <taxon>Planctomycetota</taxon>
        <taxon>Planctomycetia</taxon>
        <taxon>Planctomycetia incertae sedis</taxon>
        <taxon>Saltatorellus</taxon>
    </lineage>
</organism>
<dbReference type="PANTHER" id="PTHR43578">
    <property type="entry name" value="NADH-QUINONE OXIDOREDUCTASE SUBUNIT F"/>
    <property type="match status" value="1"/>
</dbReference>
<gene>
    <name evidence="7" type="primary">nuoF</name>
    <name evidence="7" type="ORF">Poly30_49420</name>
</gene>
<dbReference type="GO" id="GO:0051539">
    <property type="term" value="F:4 iron, 4 sulfur cluster binding"/>
    <property type="evidence" value="ECO:0007669"/>
    <property type="project" value="UniProtKB-KW"/>
</dbReference>
<dbReference type="Gene3D" id="3.40.50.11540">
    <property type="entry name" value="NADH-ubiquinone oxidoreductase 51kDa subunit"/>
    <property type="match status" value="1"/>
</dbReference>
<dbReference type="InterPro" id="IPR011538">
    <property type="entry name" value="Nuo51_FMN-bd"/>
</dbReference>
<dbReference type="Gene3D" id="3.10.20.600">
    <property type="match status" value="1"/>
</dbReference>
<dbReference type="GO" id="GO:0046872">
    <property type="term" value="F:metal ion binding"/>
    <property type="evidence" value="ECO:0007669"/>
    <property type="project" value="UniProtKB-KW"/>
</dbReference>
<dbReference type="InterPro" id="IPR001949">
    <property type="entry name" value="NADH-UbQ_OxRdtase_51kDa_CS"/>
</dbReference>
<dbReference type="OrthoDB" id="9761899at2"/>
<dbReference type="GO" id="GO:0016491">
    <property type="term" value="F:oxidoreductase activity"/>
    <property type="evidence" value="ECO:0007669"/>
    <property type="project" value="UniProtKB-KW"/>
</dbReference>
<dbReference type="InterPro" id="IPR037207">
    <property type="entry name" value="Nuop51_4Fe4S-bd_sf"/>
</dbReference>
<evidence type="ECO:0000256" key="5">
    <source>
        <dbReference type="ARBA" id="ARBA00023014"/>
    </source>
</evidence>
<dbReference type="Gene3D" id="1.20.1440.230">
    <property type="entry name" value="NADH-ubiquinone oxidoreductase 51kDa subunit, iron-sulphur binding domain"/>
    <property type="match status" value="1"/>
</dbReference>
<name>A0A518EZ78_9BACT</name>
<dbReference type="SUPFAM" id="SSF140490">
    <property type="entry name" value="Nqo1C-terminal domain-like"/>
    <property type="match status" value="1"/>
</dbReference>
<dbReference type="Proteomes" id="UP000320390">
    <property type="component" value="Chromosome"/>
</dbReference>
<feature type="domain" description="NADH-ubiquinone oxidoreductase 51kDa subunit iron-sulphur binding" evidence="6">
    <location>
        <begin position="446"/>
        <end position="491"/>
    </location>
</feature>
<dbReference type="SUPFAM" id="SSF52833">
    <property type="entry name" value="Thioredoxin-like"/>
    <property type="match status" value="1"/>
</dbReference>
<evidence type="ECO:0000259" key="6">
    <source>
        <dbReference type="SMART" id="SM00928"/>
    </source>
</evidence>
<dbReference type="InterPro" id="IPR019554">
    <property type="entry name" value="Soluble_ligand-bd"/>
</dbReference>
<dbReference type="PANTHER" id="PTHR43578:SF3">
    <property type="entry name" value="NADH-QUINONE OXIDOREDUCTASE SUBUNIT F"/>
    <property type="match status" value="1"/>
</dbReference>
<dbReference type="EC" id="1.6.5.11" evidence="7"/>
<dbReference type="InterPro" id="IPR019575">
    <property type="entry name" value="Nuop51_4Fe4S-bd"/>
</dbReference>
<reference evidence="7 8" key="1">
    <citation type="submission" date="2019-02" db="EMBL/GenBank/DDBJ databases">
        <title>Deep-cultivation of Planctomycetes and their phenomic and genomic characterization uncovers novel biology.</title>
        <authorList>
            <person name="Wiegand S."/>
            <person name="Jogler M."/>
            <person name="Boedeker C."/>
            <person name="Pinto D."/>
            <person name="Vollmers J."/>
            <person name="Rivas-Marin E."/>
            <person name="Kohn T."/>
            <person name="Peeters S.H."/>
            <person name="Heuer A."/>
            <person name="Rast P."/>
            <person name="Oberbeckmann S."/>
            <person name="Bunk B."/>
            <person name="Jeske O."/>
            <person name="Meyerdierks A."/>
            <person name="Storesund J.E."/>
            <person name="Kallscheuer N."/>
            <person name="Luecker S."/>
            <person name="Lage O.M."/>
            <person name="Pohl T."/>
            <person name="Merkel B.J."/>
            <person name="Hornburger P."/>
            <person name="Mueller R.-W."/>
            <person name="Bruemmer F."/>
            <person name="Labrenz M."/>
            <person name="Spormann A.M."/>
            <person name="Op den Camp H."/>
            <person name="Overmann J."/>
            <person name="Amann R."/>
            <person name="Jetten M.S.M."/>
            <person name="Mascher T."/>
            <person name="Medema M.H."/>
            <person name="Devos D.P."/>
            <person name="Kaster A.-K."/>
            <person name="Ovreas L."/>
            <person name="Rohde M."/>
            <person name="Galperin M.Y."/>
            <person name="Jogler C."/>
        </authorList>
    </citation>
    <scope>NUCLEOTIDE SEQUENCE [LARGE SCALE GENOMIC DNA]</scope>
    <source>
        <strain evidence="7 8">Poly30</strain>
    </source>
</reference>
<keyword evidence="5" id="KW-0411">Iron-sulfur</keyword>
<comment type="similarity">
    <text evidence="1">Belongs to the complex I 51 kDa subunit family.</text>
</comment>
<proteinExistence type="inferred from homology"/>
<evidence type="ECO:0000256" key="4">
    <source>
        <dbReference type="ARBA" id="ARBA00023004"/>
    </source>
</evidence>
<dbReference type="SMART" id="SM00928">
    <property type="entry name" value="NADH_4Fe-4S"/>
    <property type="match status" value="1"/>
</dbReference>
<dbReference type="EMBL" id="CP036434">
    <property type="protein sequence ID" value="QDV09384.1"/>
    <property type="molecule type" value="Genomic_DNA"/>
</dbReference>
<dbReference type="Pfam" id="PF01257">
    <property type="entry name" value="2Fe-2S_thioredx"/>
    <property type="match status" value="1"/>
</dbReference>
<evidence type="ECO:0000313" key="7">
    <source>
        <dbReference type="EMBL" id="QDV09384.1"/>
    </source>
</evidence>
<keyword evidence="8" id="KW-1185">Reference proteome</keyword>
<dbReference type="Pfam" id="PF10589">
    <property type="entry name" value="NADH_4Fe-4S"/>
    <property type="match status" value="1"/>
</dbReference>
<keyword evidence="3" id="KW-0479">Metal-binding</keyword>
<dbReference type="PROSITE" id="PS00645">
    <property type="entry name" value="COMPLEX1_51K_2"/>
    <property type="match status" value="1"/>
</dbReference>
<dbReference type="Pfam" id="PF01512">
    <property type="entry name" value="Complex1_51K"/>
    <property type="match status" value="1"/>
</dbReference>
<dbReference type="AlphaFoldDB" id="A0A518EZ78"/>
<protein>
    <submittedName>
        <fullName evidence="7">NADH-quinone oxidoreductase subunit F</fullName>
        <ecNumber evidence="7">1.6.5.11</ecNumber>
    </submittedName>
</protein>
<dbReference type="InterPro" id="IPR037225">
    <property type="entry name" value="Nuo51_FMN-bd_sf"/>
</dbReference>
<keyword evidence="7" id="KW-0560">Oxidoreductase</keyword>
<dbReference type="RefSeq" id="WP_145203640.1">
    <property type="nucleotide sequence ID" value="NZ_CP036434.1"/>
</dbReference>